<keyword evidence="3" id="KW-1185">Reference proteome</keyword>
<proteinExistence type="predicted"/>
<evidence type="ECO:0000313" key="2">
    <source>
        <dbReference type="EMBL" id="KAJ7205738.1"/>
    </source>
</evidence>
<organism evidence="2 3">
    <name type="scientific">Mycena pura</name>
    <dbReference type="NCBI Taxonomy" id="153505"/>
    <lineage>
        <taxon>Eukaryota</taxon>
        <taxon>Fungi</taxon>
        <taxon>Dikarya</taxon>
        <taxon>Basidiomycota</taxon>
        <taxon>Agaricomycotina</taxon>
        <taxon>Agaricomycetes</taxon>
        <taxon>Agaricomycetidae</taxon>
        <taxon>Agaricales</taxon>
        <taxon>Marasmiineae</taxon>
        <taxon>Mycenaceae</taxon>
        <taxon>Mycena</taxon>
    </lineage>
</organism>
<reference evidence="2" key="1">
    <citation type="submission" date="2023-03" db="EMBL/GenBank/DDBJ databases">
        <title>Massive genome expansion in bonnet fungi (Mycena s.s.) driven by repeated elements and novel gene families across ecological guilds.</title>
        <authorList>
            <consortium name="Lawrence Berkeley National Laboratory"/>
            <person name="Harder C.B."/>
            <person name="Miyauchi S."/>
            <person name="Viragh M."/>
            <person name="Kuo A."/>
            <person name="Thoen E."/>
            <person name="Andreopoulos B."/>
            <person name="Lu D."/>
            <person name="Skrede I."/>
            <person name="Drula E."/>
            <person name="Henrissat B."/>
            <person name="Morin E."/>
            <person name="Kohler A."/>
            <person name="Barry K."/>
            <person name="LaButti K."/>
            <person name="Morin E."/>
            <person name="Salamov A."/>
            <person name="Lipzen A."/>
            <person name="Mereny Z."/>
            <person name="Hegedus B."/>
            <person name="Baldrian P."/>
            <person name="Stursova M."/>
            <person name="Weitz H."/>
            <person name="Taylor A."/>
            <person name="Grigoriev I.V."/>
            <person name="Nagy L.G."/>
            <person name="Martin F."/>
            <person name="Kauserud H."/>
        </authorList>
    </citation>
    <scope>NUCLEOTIDE SEQUENCE</scope>
    <source>
        <strain evidence="2">9144</strain>
    </source>
</reference>
<feature type="compositionally biased region" description="Polar residues" evidence="1">
    <location>
        <begin position="568"/>
        <end position="592"/>
    </location>
</feature>
<comment type="caution">
    <text evidence="2">The sequence shown here is derived from an EMBL/GenBank/DDBJ whole genome shotgun (WGS) entry which is preliminary data.</text>
</comment>
<feature type="compositionally biased region" description="Low complexity" evidence="1">
    <location>
        <begin position="332"/>
        <end position="353"/>
    </location>
</feature>
<feature type="region of interest" description="Disordered" evidence="1">
    <location>
        <begin position="332"/>
        <end position="405"/>
    </location>
</feature>
<name>A0AAD6VCF3_9AGAR</name>
<feature type="region of interest" description="Disordered" evidence="1">
    <location>
        <begin position="544"/>
        <end position="592"/>
    </location>
</feature>
<dbReference type="Proteomes" id="UP001219525">
    <property type="component" value="Unassembled WGS sequence"/>
</dbReference>
<feature type="region of interest" description="Disordered" evidence="1">
    <location>
        <begin position="615"/>
        <end position="643"/>
    </location>
</feature>
<sequence length="706" mass="75902">MPARRDPAAPVFDPQRPRDLPKYFSDLAFLFTRSHITADADQKYHATRFLSLDDQELWEALPEFTDPAATFAEFTAAIFRLYPEADPDRRYSLTDLDTLVMEFSRTVLPSRAAFLEFYRRFLVVTSFLISKNRLTAFEQSRALVHAIPPNIWSSVHARLCICCPDVHLDDTYPLEAVRDAINFVFISSSTRPTSMSPSFLSTPVSSPIPVPAPCDPSLAALAEAVEKLAHLVSSSRSSSAASRLDLPPSPHRPVSRSSPSSLRPMSCSYCSDPAHFIAGCPLVIKDIAAGLCKRNTEGKVVLPNGVFIPHRVVGPNLRTRIVSWRSVNVPVPSASVSSSPADSRSCPAAAAPSLQSTASRQPPPVSTAHHAPIPQPSDAVPSRAALPSVPNSVHVPPPTRPEPALTLSEHERIATLECQIAALRARRRDVRTAATPAPETRTTTVFLSQAVSPSPDSLQPPAPCSIDLQHYLDPPHRQPSPATSRIDVYTPLRASQVISAPLVSCHIPAPPSGPAPSNTSSASSPEPIQIVETFSNRSVLVLRPRAPSATPRPTPHPPYRVSDPQAAPTPSFTQSRNHKSCSGESAITSASTPSVSRSYAAVACPRAVSQAFLRSIDPSPAPTSPVAASRVPDSPGRAPCTEPPVSSFPEPYIASQSCRPAPLPSQPVPEDLAVDFEFPVDPVPTLRRSRLISGRRSTPVHVAALA</sequence>
<feature type="region of interest" description="Disordered" evidence="1">
    <location>
        <begin position="240"/>
        <end position="262"/>
    </location>
</feature>
<evidence type="ECO:0000313" key="3">
    <source>
        <dbReference type="Proteomes" id="UP001219525"/>
    </source>
</evidence>
<evidence type="ECO:0000256" key="1">
    <source>
        <dbReference type="SAM" id="MobiDB-lite"/>
    </source>
</evidence>
<dbReference type="AlphaFoldDB" id="A0AAD6VCF3"/>
<dbReference type="EMBL" id="JARJCW010000042">
    <property type="protein sequence ID" value="KAJ7205738.1"/>
    <property type="molecule type" value="Genomic_DNA"/>
</dbReference>
<accession>A0AAD6VCF3</accession>
<gene>
    <name evidence="2" type="ORF">GGX14DRAFT_568626</name>
</gene>
<protein>
    <submittedName>
        <fullName evidence="2">Uncharacterized protein</fullName>
    </submittedName>
</protein>